<name>A0A0D2UEH5_CAPO3</name>
<dbReference type="Proteomes" id="UP000008743">
    <property type="component" value="Unassembled WGS sequence"/>
</dbReference>
<dbReference type="OMA" id="ARENEEW"/>
<proteinExistence type="predicted"/>
<dbReference type="InParanoid" id="A0A0D2UEH5"/>
<reference evidence="2" key="1">
    <citation type="submission" date="2011-02" db="EMBL/GenBank/DDBJ databases">
        <title>The Genome Sequence of Capsaspora owczarzaki ATCC 30864.</title>
        <authorList>
            <person name="Russ C."/>
            <person name="Cuomo C."/>
            <person name="Burger G."/>
            <person name="Gray M.W."/>
            <person name="Holland P.W.H."/>
            <person name="King N."/>
            <person name="Lang F.B.F."/>
            <person name="Roger A.J."/>
            <person name="Ruiz-Trillo I."/>
            <person name="Young S.K."/>
            <person name="Zeng Q."/>
            <person name="Gargeya S."/>
            <person name="Alvarado L."/>
            <person name="Berlin A."/>
            <person name="Chapman S.B."/>
            <person name="Chen Z."/>
            <person name="Freedman E."/>
            <person name="Gellesch M."/>
            <person name="Goldberg J."/>
            <person name="Griggs A."/>
            <person name="Gujja S."/>
            <person name="Heilman E."/>
            <person name="Heiman D."/>
            <person name="Howarth C."/>
            <person name="Mehta T."/>
            <person name="Neiman D."/>
            <person name="Pearson M."/>
            <person name="Roberts A."/>
            <person name="Saif S."/>
            <person name="Shea T."/>
            <person name="Shenoy N."/>
            <person name="Sisk P."/>
            <person name="Stolte C."/>
            <person name="Sykes S."/>
            <person name="White J."/>
            <person name="Yandava C."/>
            <person name="Haas B."/>
            <person name="Nusbaum C."/>
            <person name="Birren B."/>
        </authorList>
    </citation>
    <scope>NUCLEOTIDE SEQUENCE</scope>
    <source>
        <strain evidence="2">ATCC 30864</strain>
    </source>
</reference>
<organism evidence="1 2">
    <name type="scientific">Capsaspora owczarzaki (strain ATCC 30864)</name>
    <dbReference type="NCBI Taxonomy" id="595528"/>
    <lineage>
        <taxon>Eukaryota</taxon>
        <taxon>Filasterea</taxon>
        <taxon>Capsaspora</taxon>
    </lineage>
</organism>
<evidence type="ECO:0000313" key="1">
    <source>
        <dbReference type="EMBL" id="KJE93521.1"/>
    </source>
</evidence>
<dbReference type="EMBL" id="KE346365">
    <property type="protein sequence ID" value="KJE93521.1"/>
    <property type="molecule type" value="Genomic_DNA"/>
</dbReference>
<protein>
    <submittedName>
        <fullName evidence="1">Uncharacterized protein</fullName>
    </submittedName>
</protein>
<sequence>MSTNHQPALTHISPDPVLKILEKPTFGLTLVALYPCPSELRSAYESFAAKLQAELPAERDGAVVYNASNLHCTIASVAVFMDNPWTHQSAADRQRVVDKWIGTITRAVERARAAVRQSGQAFGPIQLTIDRPRLSPAAGFFWESETGGTSTISAIRRELADIIRSEGVCIAPPAGGLPSIPQDPSVLEAMRAGRRGGGHPLQGPPLPADAALVDLTADGQTAIPNIIHSTFMRFRKAPERTPGEIQADFERLADQWTPLTIPISQITLVLEDRPYMHIQHDSSHIMATWDL</sequence>
<keyword evidence="2" id="KW-1185">Reference proteome</keyword>
<dbReference type="AlphaFoldDB" id="A0A0D2UEH5"/>
<dbReference type="RefSeq" id="XP_011270397.1">
    <property type="nucleotide sequence ID" value="XM_011272095.1"/>
</dbReference>
<evidence type="ECO:0000313" key="2">
    <source>
        <dbReference type="Proteomes" id="UP000008743"/>
    </source>
</evidence>
<dbReference type="OrthoDB" id="58529at2759"/>
<accession>A0A0D2UEH5</accession>
<gene>
    <name evidence="1" type="ORF">CAOG_008767</name>
</gene>